<dbReference type="Proteomes" id="UP001185092">
    <property type="component" value="Unassembled WGS sequence"/>
</dbReference>
<organism evidence="1 2">
    <name type="scientific">Aureibacter tunicatorum</name>
    <dbReference type="NCBI Taxonomy" id="866807"/>
    <lineage>
        <taxon>Bacteria</taxon>
        <taxon>Pseudomonadati</taxon>
        <taxon>Bacteroidota</taxon>
        <taxon>Cytophagia</taxon>
        <taxon>Cytophagales</taxon>
        <taxon>Persicobacteraceae</taxon>
        <taxon>Aureibacter</taxon>
    </lineage>
</organism>
<dbReference type="EMBL" id="JAVDQD010000004">
    <property type="protein sequence ID" value="MDR6240162.1"/>
    <property type="molecule type" value="Genomic_DNA"/>
</dbReference>
<gene>
    <name evidence="1" type="ORF">HNQ88_003228</name>
</gene>
<reference evidence="1" key="1">
    <citation type="submission" date="2023-07" db="EMBL/GenBank/DDBJ databases">
        <title>Genomic Encyclopedia of Type Strains, Phase IV (KMG-IV): sequencing the most valuable type-strain genomes for metagenomic binning, comparative biology and taxonomic classification.</title>
        <authorList>
            <person name="Goeker M."/>
        </authorList>
    </citation>
    <scope>NUCLEOTIDE SEQUENCE</scope>
    <source>
        <strain evidence="1">DSM 26174</strain>
    </source>
</reference>
<proteinExistence type="predicted"/>
<dbReference type="Gene3D" id="2.40.160.130">
    <property type="entry name" value="Capsule assembly protein Wzi"/>
    <property type="match status" value="1"/>
</dbReference>
<keyword evidence="2" id="KW-1185">Reference proteome</keyword>
<protein>
    <recommendedName>
        <fullName evidence="3">Capsule assembly protein Wzi</fullName>
    </recommendedName>
</protein>
<dbReference type="RefSeq" id="WP_309940032.1">
    <property type="nucleotide sequence ID" value="NZ_AP025305.1"/>
</dbReference>
<name>A0AAE4BTY9_9BACT</name>
<evidence type="ECO:0008006" key="3">
    <source>
        <dbReference type="Google" id="ProtNLM"/>
    </source>
</evidence>
<comment type="caution">
    <text evidence="1">The sequence shown here is derived from an EMBL/GenBank/DDBJ whole genome shotgun (WGS) entry which is preliminary data.</text>
</comment>
<dbReference type="Pfam" id="PF14052">
    <property type="entry name" value="Caps_assemb_Wzi"/>
    <property type="match status" value="1"/>
</dbReference>
<evidence type="ECO:0000313" key="1">
    <source>
        <dbReference type="EMBL" id="MDR6240162.1"/>
    </source>
</evidence>
<accession>A0AAE4BTY9</accession>
<dbReference type="InterPro" id="IPR038636">
    <property type="entry name" value="Wzi_sf"/>
</dbReference>
<sequence>MISKLLVAFLFFVLCNPLKNGYAQNKEHGDLEVQVSSITAFSTQGYLPTWISANQYGIFDDSRSNFLIRPSITYKDSLNKSWSFSFGVDAIVDSRIGDSRIQQAYGEINYKSFMFLVGIKETDFYNHMGALTSGSFMNSRNNRPFPTIAFGFPEYTNLPLTNGYVQIKGVFEQSVLEEDRHVSNPLLHRKNFYIKSNKLPVNVFVGAAHQVMFGGSRDGVDYTPSFKDYLKIIMGSSGGETATGGEATNRLGDHMGYFDFGLEVDRDDFTLIGYLQKPFEDGSGYHKFFRRNNDRFFGLGYTSKQKKIISSILYENIYTKFQSGEGIPDPTDKYPEEESNFGHSFGGRDDYYNNYIYKSGSTYKGNVIGNPLFLTSRRAGYYFDQVQDEYGYIVNNRIIAHHFAINGWLNSKLSYKLFYTYTDNYGTYAGLNQGRYEWESMNPDRDPYNDGSTTYQFQDGLIQNSILLEGKYHFEKSPIILKASVGFDFGDMTNNFGMLLGLKWTFSDLLKKTANEK</sequence>
<dbReference type="InterPro" id="IPR026950">
    <property type="entry name" value="Caps_assemb_Wzi"/>
</dbReference>
<evidence type="ECO:0000313" key="2">
    <source>
        <dbReference type="Proteomes" id="UP001185092"/>
    </source>
</evidence>
<dbReference type="AlphaFoldDB" id="A0AAE4BTY9"/>